<dbReference type="Pfam" id="PF15247">
    <property type="entry name" value="SLBP_RNA_bind"/>
    <property type="match status" value="1"/>
</dbReference>
<dbReference type="GO" id="GO:0003729">
    <property type="term" value="F:mRNA binding"/>
    <property type="evidence" value="ECO:0007669"/>
    <property type="project" value="InterPro"/>
</dbReference>
<accession>A0A6B2LAU2</accession>
<evidence type="ECO:0000259" key="4">
    <source>
        <dbReference type="Pfam" id="PF15247"/>
    </source>
</evidence>
<feature type="compositionally biased region" description="Acidic residues" evidence="3">
    <location>
        <begin position="269"/>
        <end position="289"/>
    </location>
</feature>
<dbReference type="PANTHER" id="PTHR17408">
    <property type="entry name" value="HISTONE RNA HAIRPIN-BINDING PROTEIN"/>
    <property type="match status" value="1"/>
</dbReference>
<feature type="region of interest" description="Disordered" evidence="3">
    <location>
        <begin position="260"/>
        <end position="309"/>
    </location>
</feature>
<dbReference type="InterPro" id="IPR026502">
    <property type="entry name" value="SLBP1/SLBP2"/>
</dbReference>
<keyword evidence="2" id="KW-0694">RNA-binding</keyword>
<protein>
    <recommendedName>
        <fullName evidence="4">Histone RNA hairpin-binding protein RNA-binding domain-containing protein</fullName>
    </recommendedName>
</protein>
<name>A0A6B2LAU2_9EUKA</name>
<evidence type="ECO:0000256" key="3">
    <source>
        <dbReference type="SAM" id="MobiDB-lite"/>
    </source>
</evidence>
<dbReference type="GO" id="GO:0071207">
    <property type="term" value="F:histone pre-mRNA stem-loop binding"/>
    <property type="evidence" value="ECO:0007669"/>
    <property type="project" value="TreeGrafter"/>
</dbReference>
<dbReference type="EMBL" id="GIBP01005190">
    <property type="protein sequence ID" value="NDV34159.1"/>
    <property type="molecule type" value="Transcribed_RNA"/>
</dbReference>
<evidence type="ECO:0000256" key="1">
    <source>
        <dbReference type="ARBA" id="ARBA00006151"/>
    </source>
</evidence>
<dbReference type="InterPro" id="IPR029344">
    <property type="entry name" value="SLBP_RNA_bind"/>
</dbReference>
<comment type="similarity">
    <text evidence="1">Belongs to the SLBP family.</text>
</comment>
<dbReference type="GO" id="GO:0006398">
    <property type="term" value="P:mRNA 3'-end processing by stem-loop binding and cleavage"/>
    <property type="evidence" value="ECO:0007669"/>
    <property type="project" value="TreeGrafter"/>
</dbReference>
<feature type="compositionally biased region" description="Pro residues" evidence="3">
    <location>
        <begin position="105"/>
        <end position="115"/>
    </location>
</feature>
<dbReference type="GO" id="GO:0005737">
    <property type="term" value="C:cytoplasm"/>
    <property type="evidence" value="ECO:0007669"/>
    <property type="project" value="TreeGrafter"/>
</dbReference>
<dbReference type="GO" id="GO:0071204">
    <property type="term" value="C:histone pre-mRNA 3'end processing complex"/>
    <property type="evidence" value="ECO:0007669"/>
    <property type="project" value="TreeGrafter"/>
</dbReference>
<feature type="region of interest" description="Disordered" evidence="3">
    <location>
        <begin position="45"/>
        <end position="210"/>
    </location>
</feature>
<dbReference type="Gene3D" id="1.10.8.1120">
    <property type="entry name" value="Histone RNA hairpin-binding protein RNA-binding domain"/>
    <property type="match status" value="1"/>
</dbReference>
<feature type="region of interest" description="Disordered" evidence="3">
    <location>
        <begin position="1"/>
        <end position="26"/>
    </location>
</feature>
<feature type="compositionally biased region" description="Basic and acidic residues" evidence="3">
    <location>
        <begin position="189"/>
        <end position="202"/>
    </location>
</feature>
<dbReference type="GO" id="GO:0051028">
    <property type="term" value="P:mRNA transport"/>
    <property type="evidence" value="ECO:0007669"/>
    <property type="project" value="TreeGrafter"/>
</dbReference>
<dbReference type="FunFam" id="1.10.8.1120:FF:000001">
    <property type="entry name" value="Histone RNA hairpin-binding protein-like"/>
    <property type="match status" value="1"/>
</dbReference>
<dbReference type="InterPro" id="IPR038294">
    <property type="entry name" value="SLBP_RNA_bind_sf"/>
</dbReference>
<sequence length="309" mass="34815">MTVEDMEDNKQHNKLNPLTHGTADRHNVDWSEFMCSKSWADMVEEEEEELRASLPAPPGPAPRAVAAAPLAVRADGGARSGRGFQKGYAKGGTYRTVQRSLFPSEPAPRPAPRPAAPLHASNGPSGRFSHPGPQGGCTYAPASGHAFQRKPSETSARGPDVAGHDENKENQRPVVEKKKRKYGTKFPKNGRETEPHRIEQRQKQINFGKNTEGYHNYLALIPKPQRLKSHPQTPNPYALCSKRNWDRQVRTWRRTLHLWDSDPSRATPDAEEDEEDHQEHSDEESDLEHDDQKQTTDQEIIVSFKDLKM</sequence>
<dbReference type="AlphaFoldDB" id="A0A6B2LAU2"/>
<proteinExistence type="inferred from homology"/>
<feature type="compositionally biased region" description="Basic and acidic residues" evidence="3">
    <location>
        <begin position="162"/>
        <end position="176"/>
    </location>
</feature>
<dbReference type="PANTHER" id="PTHR17408:SF0">
    <property type="entry name" value="HISTONE RNA HAIRPIN-BINDING PROTEIN"/>
    <property type="match status" value="1"/>
</dbReference>
<evidence type="ECO:0000256" key="2">
    <source>
        <dbReference type="ARBA" id="ARBA00022884"/>
    </source>
</evidence>
<organism evidence="5">
    <name type="scientific">Arcella intermedia</name>
    <dbReference type="NCBI Taxonomy" id="1963864"/>
    <lineage>
        <taxon>Eukaryota</taxon>
        <taxon>Amoebozoa</taxon>
        <taxon>Tubulinea</taxon>
        <taxon>Elardia</taxon>
        <taxon>Arcellinida</taxon>
        <taxon>Sphaerothecina</taxon>
        <taxon>Arcellidae</taxon>
        <taxon>Arcella</taxon>
    </lineage>
</organism>
<feature type="domain" description="Histone RNA hairpin-binding protein RNA-binding" evidence="4">
    <location>
        <begin position="193"/>
        <end position="260"/>
    </location>
</feature>
<reference evidence="5" key="1">
    <citation type="journal article" date="2020" name="J. Eukaryot. Microbiol.">
        <title>De novo Sequencing, Assembly and Annotation of the Transcriptome for the Free-Living Testate Amoeba Arcella intermedia.</title>
        <authorList>
            <person name="Ribeiro G.M."/>
            <person name="Porfirio-Sousa A.L."/>
            <person name="Maurer-Alcala X.X."/>
            <person name="Katz L.A."/>
            <person name="Lahr D.J.G."/>
        </authorList>
    </citation>
    <scope>NUCLEOTIDE SEQUENCE</scope>
</reference>
<feature type="compositionally biased region" description="Low complexity" evidence="3">
    <location>
        <begin position="62"/>
        <end position="77"/>
    </location>
</feature>
<evidence type="ECO:0000313" key="5">
    <source>
        <dbReference type="EMBL" id="NDV34159.1"/>
    </source>
</evidence>